<dbReference type="Gene3D" id="3.40.50.150">
    <property type="entry name" value="Vaccinia Virus protein VP39"/>
    <property type="match status" value="1"/>
</dbReference>
<gene>
    <name evidence="2" type="ORF">FHW12_003222</name>
</gene>
<organism evidence="2 3">
    <name type="scientific">Dokdonella fugitiva</name>
    <dbReference type="NCBI Taxonomy" id="328517"/>
    <lineage>
        <taxon>Bacteria</taxon>
        <taxon>Pseudomonadati</taxon>
        <taxon>Pseudomonadota</taxon>
        <taxon>Gammaproteobacteria</taxon>
        <taxon>Lysobacterales</taxon>
        <taxon>Rhodanobacteraceae</taxon>
        <taxon>Dokdonella</taxon>
    </lineage>
</organism>
<keyword evidence="3" id="KW-1185">Reference proteome</keyword>
<dbReference type="EMBL" id="JACGXL010000005">
    <property type="protein sequence ID" value="MBA8888986.1"/>
    <property type="molecule type" value="Genomic_DNA"/>
</dbReference>
<comment type="caution">
    <text evidence="2">The sequence shown here is derived from an EMBL/GenBank/DDBJ whole genome shotgun (WGS) entry which is preliminary data.</text>
</comment>
<name>A0A839F322_9GAMM</name>
<dbReference type="GO" id="GO:0032259">
    <property type="term" value="P:methylation"/>
    <property type="evidence" value="ECO:0007669"/>
    <property type="project" value="UniProtKB-KW"/>
</dbReference>
<reference evidence="2 3" key="1">
    <citation type="submission" date="2020-07" db="EMBL/GenBank/DDBJ databases">
        <title>Genomic Encyclopedia of Type Strains, Phase IV (KMG-V): Genome sequencing to study the core and pangenomes of soil and plant-associated prokaryotes.</title>
        <authorList>
            <person name="Whitman W."/>
        </authorList>
    </citation>
    <scope>NUCLEOTIDE SEQUENCE [LARGE SCALE GENOMIC DNA]</scope>
    <source>
        <strain evidence="2 3">RH2WT43</strain>
    </source>
</reference>
<accession>A0A839F322</accession>
<dbReference type="CDD" id="cd02440">
    <property type="entry name" value="AdoMet_MTases"/>
    <property type="match status" value="1"/>
</dbReference>
<dbReference type="InterPro" id="IPR013217">
    <property type="entry name" value="Methyltransf_12"/>
</dbReference>
<evidence type="ECO:0000313" key="2">
    <source>
        <dbReference type="EMBL" id="MBA8888986.1"/>
    </source>
</evidence>
<proteinExistence type="predicted"/>
<dbReference type="GO" id="GO:0008168">
    <property type="term" value="F:methyltransferase activity"/>
    <property type="evidence" value="ECO:0007669"/>
    <property type="project" value="UniProtKB-KW"/>
</dbReference>
<feature type="domain" description="Methyltransferase type 12" evidence="1">
    <location>
        <begin position="95"/>
        <end position="188"/>
    </location>
</feature>
<keyword evidence="2" id="KW-0489">Methyltransferase</keyword>
<evidence type="ECO:0000313" key="3">
    <source>
        <dbReference type="Proteomes" id="UP000550401"/>
    </source>
</evidence>
<keyword evidence="2" id="KW-0808">Transferase</keyword>
<dbReference type="SUPFAM" id="SSF53335">
    <property type="entry name" value="S-adenosyl-L-methionine-dependent methyltransferases"/>
    <property type="match status" value="1"/>
</dbReference>
<dbReference type="Pfam" id="PF08242">
    <property type="entry name" value="Methyltransf_12"/>
    <property type="match status" value="1"/>
</dbReference>
<dbReference type="AlphaFoldDB" id="A0A839F322"/>
<evidence type="ECO:0000259" key="1">
    <source>
        <dbReference type="Pfam" id="PF08242"/>
    </source>
</evidence>
<dbReference type="RefSeq" id="WP_182532029.1">
    <property type="nucleotide sequence ID" value="NZ_JACGXL010000005.1"/>
</dbReference>
<sequence>MPDRNESSLYAQVSAMCADARCLRAVLAQAQGLPARAPFEARIHPRDQMLLHSLREHRDAGAAFSQYFAIALQQYAAANEVVRAVFGDARDLRVLDFACGYGRLLRFLGLALPRGQLWASELQEDALAFVADAFGVPTIASHADPARFDPAQRFDVIWVASLFSHLPDALFDAWMRRLYGLLTPRGVICFSVRDVALLPHGVAAPVSGLAYSGASENADLGADIYGTTYADEARVRRAVHAAAGGERPLHRLRRALANEQDLYVAAADPARDLSVLAGFRRGAWGWLDRRELRDGRLELEGWAASLDDGAVAAVELEIDGRVHACTTGIERPDVAAAFGDARLGRAGWRFETTLGARVTQAFVVASARSLTGERALLYVGTVGAA</sequence>
<protein>
    <submittedName>
        <fullName evidence="2">SAM-dependent methyltransferase</fullName>
    </submittedName>
</protein>
<dbReference type="Proteomes" id="UP000550401">
    <property type="component" value="Unassembled WGS sequence"/>
</dbReference>
<dbReference type="InterPro" id="IPR029063">
    <property type="entry name" value="SAM-dependent_MTases_sf"/>
</dbReference>